<dbReference type="KEGG" id="parq:DSM112329_02690"/>
<dbReference type="RefSeq" id="WP_354702333.1">
    <property type="nucleotide sequence ID" value="NZ_CP114014.1"/>
</dbReference>
<dbReference type="EMBL" id="CP114014">
    <property type="protein sequence ID" value="XAY05830.1"/>
    <property type="molecule type" value="Genomic_DNA"/>
</dbReference>
<reference evidence="2" key="1">
    <citation type="submission" date="2022-12" db="EMBL/GenBank/DDBJ databases">
        <title>Paraconexibacter alkalitolerans sp. nov. and Baekduia alba sp. nov., isolated from soil and emended description of the genera Paraconexibacter (Chun et al., 2020) and Baekduia (An et al., 2020).</title>
        <authorList>
            <person name="Vieira S."/>
            <person name="Huber K.J."/>
            <person name="Geppert A."/>
            <person name="Wolf J."/>
            <person name="Neumann-Schaal M."/>
            <person name="Muesken M."/>
            <person name="Overmann J."/>
        </authorList>
    </citation>
    <scope>NUCLEOTIDE SEQUENCE</scope>
    <source>
        <strain evidence="2">AEG42_29</strain>
    </source>
</reference>
<gene>
    <name evidence="2" type="ORF">DSM112329_02690</name>
</gene>
<proteinExistence type="predicted"/>
<organism evidence="2">
    <name type="scientific">Paraconexibacter sp. AEG42_29</name>
    <dbReference type="NCBI Taxonomy" id="2997339"/>
    <lineage>
        <taxon>Bacteria</taxon>
        <taxon>Bacillati</taxon>
        <taxon>Actinomycetota</taxon>
        <taxon>Thermoleophilia</taxon>
        <taxon>Solirubrobacterales</taxon>
        <taxon>Paraconexibacteraceae</taxon>
        <taxon>Paraconexibacter</taxon>
    </lineage>
</organism>
<feature type="region of interest" description="Disordered" evidence="1">
    <location>
        <begin position="598"/>
        <end position="627"/>
    </location>
</feature>
<evidence type="ECO:0000313" key="2">
    <source>
        <dbReference type="EMBL" id="XAY05830.1"/>
    </source>
</evidence>
<protein>
    <recommendedName>
        <fullName evidence="3">TerD domain-containing protein</fullName>
    </recommendedName>
</protein>
<accession>A0AAU7AWI5</accession>
<name>A0AAU7AWI5_9ACTN</name>
<feature type="region of interest" description="Disordered" evidence="1">
    <location>
        <begin position="162"/>
        <end position="193"/>
    </location>
</feature>
<evidence type="ECO:0000256" key="1">
    <source>
        <dbReference type="SAM" id="MobiDB-lite"/>
    </source>
</evidence>
<feature type="compositionally biased region" description="Gly residues" evidence="1">
    <location>
        <begin position="162"/>
        <end position="173"/>
    </location>
</feature>
<evidence type="ECO:0008006" key="3">
    <source>
        <dbReference type="Google" id="ProtNLM"/>
    </source>
</evidence>
<dbReference type="AlphaFoldDB" id="A0AAU7AWI5"/>
<sequence length="627" mass="65193">MSPIVTLAAGANQPLEGQQITIDVHAVNLGGVVVLAEEDGALRALPAADALAPVDLRSETAARVLVDLAALPAGMTRLRVLAWSVARTRVLSPAGAQVAVDGVAVISVPVADAGGTLRSAEILEVYQRHGAWKLRAIASGWEGHVPAMARAVGLPEATFAGAPGGGAGMGPGGRSPSPPGGARGTPESSPLLGPPALRGIADSIVGPGWRDGDGDSLFFEVAGIVVHLMYENRGGIVQLVAIIPMGSGPRTDATAEVALRVTGAAPMSRVALLGDGGAIVTAVVYVQDHQLDSGVVKALLSDAWVTAADFGARARPLGWEVTDRLTPALPRELRLGIGEELQSVEEWRGVRERLLMNDCIPLADEPAALLAVDQEGQLCIGPSLLAGSSRAWAIVVERVLRSDVVARSGVWSALADRNQPISPVRFGVVDEVGVGGPPAITVSYAALQIPRTQVLEDLQRGLEAVDAASNDIHGLLTTLTPDADWQRNNLPWVPTRRWNGPGTELRDAPLVRELSTLPDGTPPPSAYATRVRHQASAVGRPTVAWIAHLALLRAEADPVSDDWKACAKALVGLAPVNGPGEPSATASLHVRLDRLLHPQPVRSGGGAPPSPPPSGAPRSGRRWRIFG</sequence>